<dbReference type="OrthoDB" id="446789at2759"/>
<accession>A0A183SJH2</accession>
<evidence type="ECO:0000313" key="4">
    <source>
        <dbReference type="EMBL" id="VDL90755.1"/>
    </source>
</evidence>
<name>A0A183SJH2_SCHSO</name>
<dbReference type="InterPro" id="IPR007940">
    <property type="entry name" value="SH3BP5"/>
</dbReference>
<dbReference type="GO" id="GO:0035556">
    <property type="term" value="P:intracellular signal transduction"/>
    <property type="evidence" value="ECO:0007669"/>
    <property type="project" value="InterPro"/>
</dbReference>
<dbReference type="GO" id="GO:0005737">
    <property type="term" value="C:cytoplasm"/>
    <property type="evidence" value="ECO:0007669"/>
    <property type="project" value="TreeGrafter"/>
</dbReference>
<feature type="region of interest" description="Disordered" evidence="3">
    <location>
        <begin position="234"/>
        <end position="261"/>
    </location>
</feature>
<comment type="similarity">
    <text evidence="1">Belongs to the SH3BP5 family.</text>
</comment>
<dbReference type="AlphaFoldDB" id="A0A183SJH2"/>
<reference evidence="4 5" key="2">
    <citation type="submission" date="2018-11" db="EMBL/GenBank/DDBJ databases">
        <authorList>
            <consortium name="Pathogen Informatics"/>
        </authorList>
    </citation>
    <scope>NUCLEOTIDE SEQUENCE [LARGE SCALE GENOMIC DNA]</scope>
    <source>
        <strain evidence="4 5">NST_G2</strain>
    </source>
</reference>
<gene>
    <name evidence="4" type="ORF">SSLN_LOCUS4370</name>
</gene>
<keyword evidence="5" id="KW-1185">Reference proteome</keyword>
<evidence type="ECO:0000313" key="6">
    <source>
        <dbReference type="WBParaSite" id="SSLN_0000451701-mRNA-1"/>
    </source>
</evidence>
<evidence type="ECO:0000256" key="1">
    <source>
        <dbReference type="ARBA" id="ARBA00007796"/>
    </source>
</evidence>
<keyword evidence="2" id="KW-0175">Coiled coil</keyword>
<dbReference type="WBParaSite" id="SSLN_0000451701-mRNA-1">
    <property type="protein sequence ID" value="SSLN_0000451701-mRNA-1"/>
    <property type="gene ID" value="SSLN_0000451701"/>
</dbReference>
<sequence length="353" mass="39404">ECRRQFQLALSEGSKQLSATYRKLKSSIEKSRPYSEVFYRRQQLILDIQRNSEQYGVAQAEFEAAQSVLDNYSLAAKFQDTDLSQLDDLNRAIDKVFHCCHIIPIPAHHQAQKESLPDCGPWVALIFGLEAKSYVDSLSERLKENKALYSQTLRQLEAISDRIHASRRSLGLEGEHCVNGLQGTFLSACLRGSGVGAEAKSDPLSEALRQRLSPFSSPLPPPCSSPNRQKRLLSSISSIPDSPRRTPPGQLDTDPEEEGSLTAGQTTFSDFLPILNGLRESNQGNLWDRGITPLPRRNYLHSAKFADRVLNHTSVVAVVEAIRLLCAIPVHRRLKSGRCFLMSSRSSQLPHRS</sequence>
<evidence type="ECO:0000313" key="5">
    <source>
        <dbReference type="Proteomes" id="UP000275846"/>
    </source>
</evidence>
<evidence type="ECO:0000256" key="2">
    <source>
        <dbReference type="ARBA" id="ARBA00023054"/>
    </source>
</evidence>
<dbReference type="GO" id="GO:0004860">
    <property type="term" value="F:protein kinase inhibitor activity"/>
    <property type="evidence" value="ECO:0007669"/>
    <property type="project" value="TreeGrafter"/>
</dbReference>
<evidence type="ECO:0000256" key="3">
    <source>
        <dbReference type="SAM" id="MobiDB-lite"/>
    </source>
</evidence>
<reference evidence="6" key="1">
    <citation type="submission" date="2016-06" db="UniProtKB">
        <authorList>
            <consortium name="WormBaseParasite"/>
        </authorList>
    </citation>
    <scope>IDENTIFICATION</scope>
</reference>
<protein>
    <submittedName>
        <fullName evidence="6">SH3 domain-containing protein</fullName>
    </submittedName>
</protein>
<organism evidence="6">
    <name type="scientific">Schistocephalus solidus</name>
    <name type="common">Tapeworm</name>
    <dbReference type="NCBI Taxonomy" id="70667"/>
    <lineage>
        <taxon>Eukaryota</taxon>
        <taxon>Metazoa</taxon>
        <taxon>Spiralia</taxon>
        <taxon>Lophotrochozoa</taxon>
        <taxon>Platyhelminthes</taxon>
        <taxon>Cestoda</taxon>
        <taxon>Eucestoda</taxon>
        <taxon>Diphyllobothriidea</taxon>
        <taxon>Diphyllobothriidae</taxon>
        <taxon>Schistocephalus</taxon>
    </lineage>
</organism>
<dbReference type="EMBL" id="UYSU01032840">
    <property type="protein sequence ID" value="VDL90755.1"/>
    <property type="molecule type" value="Genomic_DNA"/>
</dbReference>
<dbReference type="PANTHER" id="PTHR19423">
    <property type="entry name" value="SH3 DOMAIN-BINDING PROTEIN 5"/>
    <property type="match status" value="1"/>
</dbReference>
<dbReference type="STRING" id="70667.A0A183SJH2"/>
<dbReference type="PANTHER" id="PTHR19423:SF1">
    <property type="entry name" value="SH3 DOMAIN-BINDING PROTEIN 5"/>
    <property type="match status" value="1"/>
</dbReference>
<proteinExistence type="inferred from homology"/>
<dbReference type="Proteomes" id="UP000275846">
    <property type="component" value="Unassembled WGS sequence"/>
</dbReference>
<dbReference type="Pfam" id="PF05276">
    <property type="entry name" value="SH3BP5"/>
    <property type="match status" value="2"/>
</dbReference>